<dbReference type="PANTHER" id="PTHR46440:SF1">
    <property type="entry name" value="HOMEOBOX PROTEIN HOX-D12"/>
    <property type="match status" value="1"/>
</dbReference>
<dbReference type="PROSITE" id="PS00027">
    <property type="entry name" value="HOMEOBOX_1"/>
    <property type="match status" value="1"/>
</dbReference>
<reference evidence="13" key="1">
    <citation type="submission" date="2025-08" db="UniProtKB">
        <authorList>
            <consortium name="Ensembl"/>
        </authorList>
    </citation>
    <scope>IDENTIFICATION</scope>
</reference>
<evidence type="ECO:0000256" key="9">
    <source>
        <dbReference type="ARBA" id="ARBA00023242"/>
    </source>
</evidence>
<dbReference type="Proteomes" id="UP000261540">
    <property type="component" value="Unplaced"/>
</dbReference>
<evidence type="ECO:0000313" key="13">
    <source>
        <dbReference type="Ensembl" id="ENSPKIP00000006958.1"/>
    </source>
</evidence>
<dbReference type="InterPro" id="IPR009057">
    <property type="entry name" value="Homeodomain-like_sf"/>
</dbReference>
<dbReference type="STRING" id="1676925.ENSPKIP00000006958"/>
<sequence>MCDRNFLSSGFVGSLLNFSTQDFYFPNLRSNGVQSSELNHISYGRREVCSTPWTSPNPCSSPPQSRTFSSFSQPFLATSVSLSTNPNTHNKGPLEEAIKYFSLQDANHKPEESVRHGPSSGSEHGIIHPACAAKYNFCNMEGQSQSSTAQLEQNSSNQANIAGFKEPVNSNVTVQQNLSGPCVRASLTDGAVWCSSQVRTKKKRKPYAKQQIAELENEFLMNEFINRQKRKELSDRLDLSDQQVKIWFQNRRMKKKRLLMREHAFPIY</sequence>
<keyword evidence="6 10" id="KW-0238">DNA-binding</keyword>
<keyword evidence="5" id="KW-0805">Transcription regulation</keyword>
<dbReference type="Pfam" id="PF00046">
    <property type="entry name" value="Homeodomain"/>
    <property type="match status" value="1"/>
</dbReference>
<accession>A0A3B3QLG4</accession>
<evidence type="ECO:0000256" key="10">
    <source>
        <dbReference type="PROSITE-ProRule" id="PRU00108"/>
    </source>
</evidence>
<evidence type="ECO:0000256" key="4">
    <source>
        <dbReference type="ARBA" id="ARBA00022473"/>
    </source>
</evidence>
<proteinExistence type="inferred from homology"/>
<keyword evidence="14" id="KW-1185">Reference proteome</keyword>
<protein>
    <submittedName>
        <fullName evidence="13">Homeobox D12a</fullName>
    </submittedName>
</protein>
<evidence type="ECO:0000256" key="5">
    <source>
        <dbReference type="ARBA" id="ARBA00023015"/>
    </source>
</evidence>
<dbReference type="CTD" id="100006598"/>
<dbReference type="Gene3D" id="1.10.10.60">
    <property type="entry name" value="Homeodomain-like"/>
    <property type="match status" value="1"/>
</dbReference>
<feature type="DNA-binding region" description="Homeobox" evidence="10">
    <location>
        <begin position="200"/>
        <end position="259"/>
    </location>
</feature>
<dbReference type="InterPro" id="IPR001356">
    <property type="entry name" value="HD"/>
</dbReference>
<evidence type="ECO:0000256" key="1">
    <source>
        <dbReference type="ARBA" id="ARBA00003263"/>
    </source>
</evidence>
<feature type="domain" description="Homeobox" evidence="12">
    <location>
        <begin position="198"/>
        <end position="258"/>
    </location>
</feature>
<dbReference type="PRINTS" id="PR00024">
    <property type="entry name" value="HOMEOBOX"/>
</dbReference>
<evidence type="ECO:0000256" key="7">
    <source>
        <dbReference type="ARBA" id="ARBA00023155"/>
    </source>
</evidence>
<evidence type="ECO:0000313" key="14">
    <source>
        <dbReference type="Proteomes" id="UP000261540"/>
    </source>
</evidence>
<dbReference type="RefSeq" id="XP_023657536.1">
    <property type="nucleotide sequence ID" value="XM_023801768.2"/>
</dbReference>
<dbReference type="SMART" id="SM00389">
    <property type="entry name" value="HOX"/>
    <property type="match status" value="1"/>
</dbReference>
<keyword evidence="8" id="KW-0804">Transcription</keyword>
<evidence type="ECO:0000256" key="11">
    <source>
        <dbReference type="RuleBase" id="RU000682"/>
    </source>
</evidence>
<dbReference type="KEGG" id="pki:111838604"/>
<keyword evidence="9 10" id="KW-0539">Nucleus</keyword>
<evidence type="ECO:0000256" key="2">
    <source>
        <dbReference type="ARBA" id="ARBA00004123"/>
    </source>
</evidence>
<name>A0A3B3QLG4_9TELE</name>
<dbReference type="GO" id="GO:1990837">
    <property type="term" value="F:sequence-specific double-stranded DNA binding"/>
    <property type="evidence" value="ECO:0007669"/>
    <property type="project" value="TreeGrafter"/>
</dbReference>
<comment type="subcellular location">
    <subcellularLocation>
        <location evidence="2 10 11">Nucleus</location>
    </subcellularLocation>
</comment>
<dbReference type="GO" id="GO:0000981">
    <property type="term" value="F:DNA-binding transcription factor activity, RNA polymerase II-specific"/>
    <property type="evidence" value="ECO:0007669"/>
    <property type="project" value="InterPro"/>
</dbReference>
<evidence type="ECO:0000256" key="3">
    <source>
        <dbReference type="ARBA" id="ARBA00006317"/>
    </source>
</evidence>
<keyword evidence="7 10" id="KW-0371">Homeobox</keyword>
<organism evidence="13 14">
    <name type="scientific">Paramormyrops kingsleyae</name>
    <dbReference type="NCBI Taxonomy" id="1676925"/>
    <lineage>
        <taxon>Eukaryota</taxon>
        <taxon>Metazoa</taxon>
        <taxon>Chordata</taxon>
        <taxon>Craniata</taxon>
        <taxon>Vertebrata</taxon>
        <taxon>Euteleostomi</taxon>
        <taxon>Actinopterygii</taxon>
        <taxon>Neopterygii</taxon>
        <taxon>Teleostei</taxon>
        <taxon>Osteoglossocephala</taxon>
        <taxon>Osteoglossomorpha</taxon>
        <taxon>Osteoglossiformes</taxon>
        <taxon>Mormyridae</taxon>
        <taxon>Paramormyrops</taxon>
    </lineage>
</organism>
<dbReference type="GeneID" id="111838604"/>
<dbReference type="Ensembl" id="ENSPKIT00000030997.1">
    <property type="protein sequence ID" value="ENSPKIP00000006958.1"/>
    <property type="gene ID" value="ENSPKIG00000023038.1"/>
</dbReference>
<evidence type="ECO:0000259" key="12">
    <source>
        <dbReference type="PROSITE" id="PS50071"/>
    </source>
</evidence>
<dbReference type="InterPro" id="IPR020479">
    <property type="entry name" value="HD_metazoa"/>
</dbReference>
<evidence type="ECO:0000256" key="6">
    <source>
        <dbReference type="ARBA" id="ARBA00023125"/>
    </source>
</evidence>
<comment type="similarity">
    <text evidence="3">Belongs to the Abd-B homeobox family.</text>
</comment>
<dbReference type="OrthoDB" id="6159439at2759"/>
<dbReference type="InterPro" id="IPR017970">
    <property type="entry name" value="Homeobox_CS"/>
</dbReference>
<dbReference type="AlphaFoldDB" id="A0A3B3QLG4"/>
<dbReference type="GO" id="GO:0005634">
    <property type="term" value="C:nucleus"/>
    <property type="evidence" value="ECO:0007669"/>
    <property type="project" value="UniProtKB-SubCell"/>
</dbReference>
<dbReference type="GeneTree" id="ENSGT00940000159938"/>
<keyword evidence="4" id="KW-0217">Developmental protein</keyword>
<evidence type="ECO:0000256" key="8">
    <source>
        <dbReference type="ARBA" id="ARBA00023163"/>
    </source>
</evidence>
<dbReference type="PANTHER" id="PTHR46440">
    <property type="entry name" value="HOMEOBOX PROTEIN HOX-D12-RELATED"/>
    <property type="match status" value="1"/>
</dbReference>
<dbReference type="PROSITE" id="PS50071">
    <property type="entry name" value="HOMEOBOX_2"/>
    <property type="match status" value="1"/>
</dbReference>
<dbReference type="SUPFAM" id="SSF46689">
    <property type="entry name" value="Homeodomain-like"/>
    <property type="match status" value="1"/>
</dbReference>
<dbReference type="CDD" id="cd00086">
    <property type="entry name" value="homeodomain"/>
    <property type="match status" value="1"/>
</dbReference>
<reference evidence="13" key="2">
    <citation type="submission" date="2025-09" db="UniProtKB">
        <authorList>
            <consortium name="Ensembl"/>
        </authorList>
    </citation>
    <scope>IDENTIFICATION</scope>
</reference>
<comment type="function">
    <text evidence="1">Sequence-specific transcription factor which is part of a developmental regulatory system that provides cells with specific positional identities on the anterior-posterior axis.</text>
</comment>